<organism evidence="2 3">
    <name type="scientific">Ambispora leptoticha</name>
    <dbReference type="NCBI Taxonomy" id="144679"/>
    <lineage>
        <taxon>Eukaryota</taxon>
        <taxon>Fungi</taxon>
        <taxon>Fungi incertae sedis</taxon>
        <taxon>Mucoromycota</taxon>
        <taxon>Glomeromycotina</taxon>
        <taxon>Glomeromycetes</taxon>
        <taxon>Archaeosporales</taxon>
        <taxon>Ambisporaceae</taxon>
        <taxon>Ambispora</taxon>
    </lineage>
</organism>
<dbReference type="InterPro" id="IPR008930">
    <property type="entry name" value="Terpenoid_cyclase/PrenylTrfase"/>
</dbReference>
<dbReference type="AlphaFoldDB" id="A0A9N9F5S4"/>
<keyword evidence="3" id="KW-1185">Reference proteome</keyword>
<evidence type="ECO:0000313" key="2">
    <source>
        <dbReference type="EMBL" id="CAG8510956.1"/>
    </source>
</evidence>
<name>A0A9N9F5S4_9GLOM</name>
<dbReference type="EMBL" id="CAJVPS010000829">
    <property type="protein sequence ID" value="CAG8510956.1"/>
    <property type="molecule type" value="Genomic_DNA"/>
</dbReference>
<protein>
    <submittedName>
        <fullName evidence="2">8935_t:CDS:1</fullName>
    </submittedName>
</protein>
<dbReference type="Proteomes" id="UP000789508">
    <property type="component" value="Unassembled WGS sequence"/>
</dbReference>
<dbReference type="InterPro" id="IPR050148">
    <property type="entry name" value="Terpene_synthase-like"/>
</dbReference>
<proteinExistence type="predicted"/>
<dbReference type="SUPFAM" id="SSF48239">
    <property type="entry name" value="Terpenoid cyclases/Protein prenyltransferases"/>
    <property type="match status" value="1"/>
</dbReference>
<dbReference type="Gene3D" id="1.50.10.160">
    <property type="match status" value="1"/>
</dbReference>
<dbReference type="GO" id="GO:0010333">
    <property type="term" value="F:terpene synthase activity"/>
    <property type="evidence" value="ECO:0007669"/>
    <property type="project" value="InterPro"/>
</dbReference>
<dbReference type="PANTHER" id="PTHR31739:SF25">
    <property type="entry name" value="(E,E)-GERANYLLINALOOL SYNTHASE"/>
    <property type="match status" value="1"/>
</dbReference>
<dbReference type="OrthoDB" id="2343925at2759"/>
<gene>
    <name evidence="2" type="ORF">ALEPTO_LOCUS3972</name>
</gene>
<sequence length="742" mass="85098">MSTATINNINMSTSTINNNHNMSTSTINNIHNSKNRLSSKTEKRTISKIASKTKNVYRLLKKAFKRDSSGKKKQKKKDKNNFAASNDDIANATEKNIDASNGIVADNSSNLKLLDDLNTYLLQHANKILNEIELEISQQLMKKCNKSLTRLDQITSDINEKINGKDDYDVNLSEYDVAWIAMIPDQKYKQSQLPRDFKLAFPECFLWLLRFQDARGSWTKISTKSIAPSLSALLALGLFRARAGPYFKEKLSDLGVCVEDFNRVFSKGETFLRKNLNKWNIDEHKTAATPIEMIVSFHLKELEKINPPITFDFPAKDRLCDYQKRMSKIPADEIFSLASRRSSGEMIHPLEILVSVMNISHVQNLSSYGSSPAATAAILISAPEWNNEAYKFLRKLISSWRKSDGYSSQKAKSPTNPDFETCWVVECVGELILNASPTTSIITEDPYLEEVEDKFVRLLNYIREKIEEQKGLYQFKSFDNKTTADINHTALALHLLAQYDSDHRIDVENFIRFFWTGEYFNILPRERTHSSINNIHALNVLLTERDNAKRRNEYPITVETETINGKVTTVKIEHIIQITIEFIKSKRTENFLWTDEWHSTPWYTTLKAIKVLLSLQQHPKILTLSFKSKPSLLAYCRSTVDYALKTQHSDGSWGEMAASYSIGNLEETSYVLRLLQMCSVYWPKDELLASAIMKGREFLLKHFEKATTDQTFFNNHQPPLWGIYTAPKFIQASMLCVLWNSV</sequence>
<dbReference type="GO" id="GO:0000287">
    <property type="term" value="F:magnesium ion binding"/>
    <property type="evidence" value="ECO:0007669"/>
    <property type="project" value="TreeGrafter"/>
</dbReference>
<dbReference type="Gene3D" id="1.50.10.20">
    <property type="match status" value="1"/>
</dbReference>
<accession>A0A9N9F5S4</accession>
<dbReference type="GO" id="GO:0016102">
    <property type="term" value="P:diterpenoid biosynthetic process"/>
    <property type="evidence" value="ECO:0007669"/>
    <property type="project" value="TreeGrafter"/>
</dbReference>
<dbReference type="PANTHER" id="PTHR31739">
    <property type="entry name" value="ENT-COPALYL DIPHOSPHATE SYNTHASE, CHLOROPLASTIC"/>
    <property type="match status" value="1"/>
</dbReference>
<evidence type="ECO:0000313" key="3">
    <source>
        <dbReference type="Proteomes" id="UP000789508"/>
    </source>
</evidence>
<evidence type="ECO:0000256" key="1">
    <source>
        <dbReference type="SAM" id="MobiDB-lite"/>
    </source>
</evidence>
<comment type="caution">
    <text evidence="2">The sequence shown here is derived from an EMBL/GenBank/DDBJ whole genome shotgun (WGS) entry which is preliminary data.</text>
</comment>
<feature type="region of interest" description="Disordered" evidence="1">
    <location>
        <begin position="65"/>
        <end position="87"/>
    </location>
</feature>
<reference evidence="2" key="1">
    <citation type="submission" date="2021-06" db="EMBL/GenBank/DDBJ databases">
        <authorList>
            <person name="Kallberg Y."/>
            <person name="Tangrot J."/>
            <person name="Rosling A."/>
        </authorList>
    </citation>
    <scope>NUCLEOTIDE SEQUENCE</scope>
    <source>
        <strain evidence="2">FL130A</strain>
    </source>
</reference>